<dbReference type="Pfam" id="PF01556">
    <property type="entry name" value="DnaJ_C"/>
    <property type="match status" value="1"/>
</dbReference>
<dbReference type="FunFam" id="1.10.287.110:FF:000204">
    <property type="entry name" value="Co-chaperone-curved DNA binding protein A"/>
    <property type="match status" value="1"/>
</dbReference>
<reference evidence="3 4" key="1">
    <citation type="journal article" date="2019" name="Sci. Rep.">
        <title>Evolutionary mechanism leading to the multi-cagA genotype in Helicobacter pylori.</title>
        <authorList>
            <person name="Su H."/>
            <person name="Tissera K."/>
            <person name="Jang S."/>
            <person name="Choi Y.H."/>
            <person name="Kim A."/>
            <person name="Cho Y.J."/>
            <person name="Li M."/>
            <person name="Gunawardhana N."/>
            <person name="Merrell D.S."/>
            <person name="Ge L."/>
            <person name="Cha J.H."/>
        </authorList>
    </citation>
    <scope>NUCLEOTIDE SEQUENCE [LARGE SCALE GENOMIC DNA]</scope>
    <source>
        <strain evidence="3 4">B140</strain>
    </source>
</reference>
<dbReference type="Gene3D" id="1.10.287.110">
    <property type="entry name" value="DnaJ domain"/>
    <property type="match status" value="1"/>
</dbReference>
<dbReference type="PANTHER" id="PTHR43096:SF52">
    <property type="entry name" value="DNAJ HOMOLOG 1, MITOCHONDRIAL-RELATED"/>
    <property type="match status" value="1"/>
</dbReference>
<dbReference type="GO" id="GO:0005737">
    <property type="term" value="C:cytoplasm"/>
    <property type="evidence" value="ECO:0007669"/>
    <property type="project" value="TreeGrafter"/>
</dbReference>
<dbReference type="InterPro" id="IPR002939">
    <property type="entry name" value="DnaJ_C"/>
</dbReference>
<dbReference type="InterPro" id="IPR001623">
    <property type="entry name" value="DnaJ_domain"/>
</dbReference>
<dbReference type="SUPFAM" id="SSF46565">
    <property type="entry name" value="Chaperone J-domain"/>
    <property type="match status" value="1"/>
</dbReference>
<dbReference type="RefSeq" id="WP_145817523.1">
    <property type="nucleotide sequence ID" value="NZ_CP024948.1"/>
</dbReference>
<dbReference type="CDD" id="cd10747">
    <property type="entry name" value="DnaJ_C"/>
    <property type="match status" value="1"/>
</dbReference>
<organism evidence="3 4">
    <name type="scientific">Helicobacter pylori</name>
    <name type="common">Campylobacter pylori</name>
    <dbReference type="NCBI Taxonomy" id="210"/>
    <lineage>
        <taxon>Bacteria</taxon>
        <taxon>Pseudomonadati</taxon>
        <taxon>Campylobacterota</taxon>
        <taxon>Epsilonproteobacteria</taxon>
        <taxon>Campylobacterales</taxon>
        <taxon>Helicobacteraceae</taxon>
        <taxon>Helicobacter</taxon>
    </lineage>
</organism>
<sequence length="292" mass="33449">MSKSLYQTLNVSENASQDEIKKSYRRLARQYHPDLNKTKEAEEKFKEINAAYEILSDEEKRRQYDQFGDNMFGGQNFSDFARSRSASEDLDDILSSIFGKGGFSQRFSQNSQGFSSFNFSNFSNFAPENLDMTVTLNVSVLDTLLGNKKQVSVNNETFSLKIPIGVEEGEKIRVRNKGKMGRTGRGDLLLQIHIIEEDEMYRREKDDIIQIFDLPLKTALFGGKVEIATWHKTLTLTIPPNTKAMQKFRIKEKGIKNRKTSHVGDLYLQARLILPKTETLSNELKALLEKEL</sequence>
<evidence type="ECO:0000259" key="2">
    <source>
        <dbReference type="PROSITE" id="PS50076"/>
    </source>
</evidence>
<dbReference type="InterPro" id="IPR018253">
    <property type="entry name" value="DnaJ_domain_CS"/>
</dbReference>
<proteinExistence type="predicted"/>
<dbReference type="PROSITE" id="PS50076">
    <property type="entry name" value="DNAJ_2"/>
    <property type="match status" value="1"/>
</dbReference>
<gene>
    <name evidence="3" type="ORF">CV728_05235</name>
</gene>
<keyword evidence="1" id="KW-0143">Chaperone</keyword>
<dbReference type="PRINTS" id="PR00625">
    <property type="entry name" value="JDOMAIN"/>
</dbReference>
<dbReference type="SUPFAM" id="SSF49493">
    <property type="entry name" value="HSP40/DnaJ peptide-binding domain"/>
    <property type="match status" value="2"/>
</dbReference>
<dbReference type="AlphaFoldDB" id="A0A518YFS6"/>
<dbReference type="GO" id="GO:0042026">
    <property type="term" value="P:protein refolding"/>
    <property type="evidence" value="ECO:0007669"/>
    <property type="project" value="TreeGrafter"/>
</dbReference>
<evidence type="ECO:0000256" key="1">
    <source>
        <dbReference type="ARBA" id="ARBA00023186"/>
    </source>
</evidence>
<dbReference type="CDD" id="cd06257">
    <property type="entry name" value="DnaJ"/>
    <property type="match status" value="1"/>
</dbReference>
<dbReference type="InterPro" id="IPR036869">
    <property type="entry name" value="J_dom_sf"/>
</dbReference>
<evidence type="ECO:0000313" key="3">
    <source>
        <dbReference type="EMBL" id="QDY60913.1"/>
    </source>
</evidence>
<feature type="domain" description="J" evidence="2">
    <location>
        <begin position="4"/>
        <end position="68"/>
    </location>
</feature>
<dbReference type="InterPro" id="IPR008971">
    <property type="entry name" value="HSP40/DnaJ_pept-bd"/>
</dbReference>
<dbReference type="Proteomes" id="UP000320851">
    <property type="component" value="Chromosome"/>
</dbReference>
<dbReference type="EMBL" id="CP024948">
    <property type="protein sequence ID" value="QDY60913.1"/>
    <property type="molecule type" value="Genomic_DNA"/>
</dbReference>
<protein>
    <submittedName>
        <fullName evidence="3">DnaJ family protein</fullName>
    </submittedName>
</protein>
<dbReference type="GO" id="GO:0051082">
    <property type="term" value="F:unfolded protein binding"/>
    <property type="evidence" value="ECO:0007669"/>
    <property type="project" value="InterPro"/>
</dbReference>
<dbReference type="Pfam" id="PF00226">
    <property type="entry name" value="DnaJ"/>
    <property type="match status" value="1"/>
</dbReference>
<dbReference type="PANTHER" id="PTHR43096">
    <property type="entry name" value="DNAJ HOMOLOG 1, MITOCHONDRIAL-RELATED"/>
    <property type="match status" value="1"/>
</dbReference>
<dbReference type="SMART" id="SM00271">
    <property type="entry name" value="DnaJ"/>
    <property type="match status" value="1"/>
</dbReference>
<dbReference type="PROSITE" id="PS00636">
    <property type="entry name" value="DNAJ_1"/>
    <property type="match status" value="1"/>
</dbReference>
<dbReference type="Gene3D" id="2.60.260.20">
    <property type="entry name" value="Urease metallochaperone UreE, N-terminal domain"/>
    <property type="match status" value="2"/>
</dbReference>
<accession>A0A518YFS6</accession>
<name>A0A518YFS6_HELPX</name>
<evidence type="ECO:0000313" key="4">
    <source>
        <dbReference type="Proteomes" id="UP000320851"/>
    </source>
</evidence>